<comment type="similarity">
    <text evidence="2 6">Belongs to the glycosyl hydrolase 5 (cellulase A) family.</text>
</comment>
<dbReference type="EC" id="3.2.1.4" evidence="3"/>
<dbReference type="STRING" id="97359.A0A550CHE6"/>
<feature type="chain" id="PRO_5021907181" description="cellulase" evidence="7">
    <location>
        <begin position="22"/>
        <end position="369"/>
    </location>
</feature>
<dbReference type="InterPro" id="IPR018087">
    <property type="entry name" value="Glyco_hydro_5_CS"/>
</dbReference>
<dbReference type="InterPro" id="IPR001547">
    <property type="entry name" value="Glyco_hydro_5"/>
</dbReference>
<evidence type="ECO:0000313" key="9">
    <source>
        <dbReference type="EMBL" id="TRM64219.1"/>
    </source>
</evidence>
<feature type="signal peptide" evidence="7">
    <location>
        <begin position="1"/>
        <end position="21"/>
    </location>
</feature>
<evidence type="ECO:0000256" key="5">
    <source>
        <dbReference type="ARBA" id="ARBA00023295"/>
    </source>
</evidence>
<dbReference type="EMBL" id="VDMD01000007">
    <property type="protein sequence ID" value="TRM64219.1"/>
    <property type="molecule type" value="Genomic_DNA"/>
</dbReference>
<evidence type="ECO:0000256" key="2">
    <source>
        <dbReference type="ARBA" id="ARBA00005641"/>
    </source>
</evidence>
<dbReference type="GO" id="GO:0008810">
    <property type="term" value="F:cellulase activity"/>
    <property type="evidence" value="ECO:0007669"/>
    <property type="project" value="UniProtKB-EC"/>
</dbReference>
<evidence type="ECO:0000256" key="1">
    <source>
        <dbReference type="ARBA" id="ARBA00000966"/>
    </source>
</evidence>
<keyword evidence="10" id="KW-1185">Reference proteome</keyword>
<reference evidence="9 10" key="1">
    <citation type="journal article" date="2019" name="New Phytol.">
        <title>Comparative genomics reveals unique wood-decay strategies and fruiting body development in the Schizophyllaceae.</title>
        <authorList>
            <person name="Almasi E."/>
            <person name="Sahu N."/>
            <person name="Krizsan K."/>
            <person name="Balint B."/>
            <person name="Kovacs G.M."/>
            <person name="Kiss B."/>
            <person name="Cseklye J."/>
            <person name="Drula E."/>
            <person name="Henrissat B."/>
            <person name="Nagy I."/>
            <person name="Chovatia M."/>
            <person name="Adam C."/>
            <person name="LaButti K."/>
            <person name="Lipzen A."/>
            <person name="Riley R."/>
            <person name="Grigoriev I.V."/>
            <person name="Nagy L.G."/>
        </authorList>
    </citation>
    <scope>NUCLEOTIDE SEQUENCE [LARGE SCALE GENOMIC DNA]</scope>
    <source>
        <strain evidence="9 10">NL-1724</strain>
    </source>
</reference>
<gene>
    <name evidence="9" type="ORF">BD626DRAFT_491136</name>
</gene>
<organism evidence="9 10">
    <name type="scientific">Schizophyllum amplum</name>
    <dbReference type="NCBI Taxonomy" id="97359"/>
    <lineage>
        <taxon>Eukaryota</taxon>
        <taxon>Fungi</taxon>
        <taxon>Dikarya</taxon>
        <taxon>Basidiomycota</taxon>
        <taxon>Agaricomycotina</taxon>
        <taxon>Agaricomycetes</taxon>
        <taxon>Agaricomycetidae</taxon>
        <taxon>Agaricales</taxon>
        <taxon>Schizophyllaceae</taxon>
        <taxon>Schizophyllum</taxon>
    </lineage>
</organism>
<protein>
    <recommendedName>
        <fullName evidence="3">cellulase</fullName>
        <ecNumber evidence="3">3.2.1.4</ecNumber>
    </recommendedName>
</protein>
<dbReference type="PANTHER" id="PTHR34142:SF1">
    <property type="entry name" value="GLYCOSIDE HYDROLASE FAMILY 5 DOMAIN-CONTAINING PROTEIN"/>
    <property type="match status" value="1"/>
</dbReference>
<dbReference type="Pfam" id="PF00150">
    <property type="entry name" value="Cellulase"/>
    <property type="match status" value="1"/>
</dbReference>
<dbReference type="OrthoDB" id="5823761at2759"/>
<dbReference type="Gene3D" id="3.20.20.80">
    <property type="entry name" value="Glycosidases"/>
    <property type="match status" value="1"/>
</dbReference>
<comment type="caution">
    <text evidence="9">The sequence shown here is derived from an EMBL/GenBank/DDBJ whole genome shotgun (WGS) entry which is preliminary data.</text>
</comment>
<dbReference type="GO" id="GO:0009251">
    <property type="term" value="P:glucan catabolic process"/>
    <property type="evidence" value="ECO:0007669"/>
    <property type="project" value="TreeGrafter"/>
</dbReference>
<evidence type="ECO:0000259" key="8">
    <source>
        <dbReference type="Pfam" id="PF00150"/>
    </source>
</evidence>
<sequence>MHSAVTRFAVLVAVASAPVLAAVAATSASSAAASASQVPSSTASAPAASASSAADACSGGSKFDYFGVNESCAEFGNQNVPGVLNTDYTWPSPSSIDYFMEDGMNAFRVPFLLERLAPPATGMAGAFDQTYLGDLQETVQYITGKGGYAIIEPHNFMIYNNATISSVDDFSAFWKNFAALFADNTNVIFDLMNEPHDIDASVVFDLMQAGVNAVRAAGATEQLVLVEGTSWTGAWTWTTSGNSDVFGALTDPNDNVAIEMHQYLDSDGSGSHEVCVSPTIGSERLQAATEWLKANNLRGLLGEIGAGSNADCISAVSDAMCYLQQQNGTWLGALWWAAGPWWGDYYQSIEPPNGPALASIYTEALLPFV</sequence>
<evidence type="ECO:0000256" key="4">
    <source>
        <dbReference type="ARBA" id="ARBA00022801"/>
    </source>
</evidence>
<keyword evidence="5 6" id="KW-0326">Glycosidase</keyword>
<evidence type="ECO:0000256" key="3">
    <source>
        <dbReference type="ARBA" id="ARBA00012601"/>
    </source>
</evidence>
<dbReference type="PANTHER" id="PTHR34142">
    <property type="entry name" value="ENDO-BETA-1,4-GLUCANASE A"/>
    <property type="match status" value="1"/>
</dbReference>
<dbReference type="InterPro" id="IPR017853">
    <property type="entry name" value="GH"/>
</dbReference>
<keyword evidence="7" id="KW-0732">Signal</keyword>
<dbReference type="Proteomes" id="UP000320762">
    <property type="component" value="Unassembled WGS sequence"/>
</dbReference>
<dbReference type="SUPFAM" id="SSF51445">
    <property type="entry name" value="(Trans)glycosidases"/>
    <property type="match status" value="1"/>
</dbReference>
<name>A0A550CHE6_9AGAR</name>
<proteinExistence type="inferred from homology"/>
<dbReference type="AlphaFoldDB" id="A0A550CHE6"/>
<dbReference type="PROSITE" id="PS00659">
    <property type="entry name" value="GLYCOSYL_HYDROL_F5"/>
    <property type="match status" value="1"/>
</dbReference>
<evidence type="ECO:0000256" key="6">
    <source>
        <dbReference type="RuleBase" id="RU361153"/>
    </source>
</evidence>
<accession>A0A550CHE6</accession>
<evidence type="ECO:0000313" key="10">
    <source>
        <dbReference type="Proteomes" id="UP000320762"/>
    </source>
</evidence>
<keyword evidence="4 6" id="KW-0378">Hydrolase</keyword>
<feature type="domain" description="Glycoside hydrolase family 5" evidence="8">
    <location>
        <begin position="69"/>
        <end position="338"/>
    </location>
</feature>
<evidence type="ECO:0000256" key="7">
    <source>
        <dbReference type="SAM" id="SignalP"/>
    </source>
</evidence>
<comment type="catalytic activity">
    <reaction evidence="1">
        <text>Endohydrolysis of (1-&gt;4)-beta-D-glucosidic linkages in cellulose, lichenin and cereal beta-D-glucans.</text>
        <dbReference type="EC" id="3.2.1.4"/>
    </reaction>
</comment>